<feature type="signal peptide" evidence="1">
    <location>
        <begin position="1"/>
        <end position="23"/>
    </location>
</feature>
<dbReference type="RefSeq" id="WP_111612102.1">
    <property type="nucleotide sequence ID" value="NZ_QLLK01000007.1"/>
</dbReference>
<protein>
    <recommendedName>
        <fullName evidence="4">Auto-transporter adhesin head GIN domain-containing protein</fullName>
    </recommendedName>
</protein>
<gene>
    <name evidence="2" type="ORF">LV83_02771</name>
</gene>
<reference evidence="2 3" key="1">
    <citation type="submission" date="2018-06" db="EMBL/GenBank/DDBJ databases">
        <title>Genomic Encyclopedia of Archaeal and Bacterial Type Strains, Phase II (KMG-II): from individual species to whole genera.</title>
        <authorList>
            <person name="Goeker M."/>
        </authorList>
    </citation>
    <scope>NUCLEOTIDE SEQUENCE [LARGE SCALE GENOMIC DNA]</scope>
    <source>
        <strain evidence="2 3">DSM 23446</strain>
    </source>
</reference>
<evidence type="ECO:0000313" key="3">
    <source>
        <dbReference type="Proteomes" id="UP000249610"/>
    </source>
</evidence>
<evidence type="ECO:0008006" key="4">
    <source>
        <dbReference type="Google" id="ProtNLM"/>
    </source>
</evidence>
<organism evidence="2 3">
    <name type="scientific">Algoriphagus yeomjeoni</name>
    <dbReference type="NCBI Taxonomy" id="291403"/>
    <lineage>
        <taxon>Bacteria</taxon>
        <taxon>Pseudomonadati</taxon>
        <taxon>Bacteroidota</taxon>
        <taxon>Cytophagia</taxon>
        <taxon>Cytophagales</taxon>
        <taxon>Cyclobacteriaceae</taxon>
        <taxon>Algoriphagus</taxon>
    </lineage>
</organism>
<keyword evidence="3" id="KW-1185">Reference proteome</keyword>
<feature type="chain" id="PRO_5016307962" description="Auto-transporter adhesin head GIN domain-containing protein" evidence="1">
    <location>
        <begin position="24"/>
        <end position="241"/>
    </location>
</feature>
<dbReference type="EMBL" id="QLLK01000007">
    <property type="protein sequence ID" value="RAI88471.1"/>
    <property type="molecule type" value="Genomic_DNA"/>
</dbReference>
<dbReference type="AlphaFoldDB" id="A0A327PA51"/>
<evidence type="ECO:0000313" key="2">
    <source>
        <dbReference type="EMBL" id="RAI88471.1"/>
    </source>
</evidence>
<name>A0A327PA51_9BACT</name>
<dbReference type="Proteomes" id="UP000249610">
    <property type="component" value="Unassembled WGS sequence"/>
</dbReference>
<accession>A0A327PA51</accession>
<dbReference type="OrthoDB" id="1187902at2"/>
<comment type="caution">
    <text evidence="2">The sequence shown here is derived from an EMBL/GenBank/DDBJ whole genome shotgun (WGS) entry which is preliminary data.</text>
</comment>
<sequence>MLAQMLKPFLLAILFCLSQNSFSQCLSPALFEHVLAQLDVEEDKCYMPLVNCLEISNEETILVIPEIAESGEGYVVLNSHILVVNSANGAIKSCFYKEKAWLTDALKINSLEISYQPYKLNSTSETIGITIEYEGSSSVYLSGIEELSLYERKGEEITLLLENFEILKFNGDTDGMTNGKFEVHNKAIEPSSVLTNGYFDLMVKDSVSNYQLIEGEEKNINKKLETEVLIFENGEYRRREN</sequence>
<evidence type="ECO:0000256" key="1">
    <source>
        <dbReference type="SAM" id="SignalP"/>
    </source>
</evidence>
<keyword evidence="1" id="KW-0732">Signal</keyword>
<proteinExistence type="predicted"/>